<dbReference type="EMBL" id="BMED01000003">
    <property type="protein sequence ID" value="GGC81585.1"/>
    <property type="molecule type" value="Genomic_DNA"/>
</dbReference>
<evidence type="ECO:0000259" key="5">
    <source>
        <dbReference type="PROSITE" id="PS51677"/>
    </source>
</evidence>
<evidence type="ECO:0000256" key="1">
    <source>
        <dbReference type="ARBA" id="ARBA00022723"/>
    </source>
</evidence>
<keyword evidence="2" id="KW-0378">Hydrolase</keyword>
<dbReference type="InterPro" id="IPR050248">
    <property type="entry name" value="Polysacc_deacetylase_ArnD"/>
</dbReference>
<dbReference type="PROSITE" id="PS51677">
    <property type="entry name" value="NODB"/>
    <property type="match status" value="1"/>
</dbReference>
<protein>
    <recommendedName>
        <fullName evidence="5">NodB homology domain-containing protein</fullName>
    </recommendedName>
</protein>
<evidence type="ECO:0000313" key="7">
    <source>
        <dbReference type="Proteomes" id="UP000637423"/>
    </source>
</evidence>
<keyword evidence="4" id="KW-0732">Signal</keyword>
<name>A0A916XLM5_9BURK</name>
<keyword evidence="7" id="KW-1185">Reference proteome</keyword>
<dbReference type="SUPFAM" id="SSF88713">
    <property type="entry name" value="Glycoside hydrolase/deacetylase"/>
    <property type="match status" value="1"/>
</dbReference>
<evidence type="ECO:0000256" key="4">
    <source>
        <dbReference type="SAM" id="SignalP"/>
    </source>
</evidence>
<feature type="chain" id="PRO_5037619803" description="NodB homology domain-containing protein" evidence="4">
    <location>
        <begin position="22"/>
        <end position="295"/>
    </location>
</feature>
<dbReference type="InterPro" id="IPR002509">
    <property type="entry name" value="NODB_dom"/>
</dbReference>
<dbReference type="GO" id="GO:0046872">
    <property type="term" value="F:metal ion binding"/>
    <property type="evidence" value="ECO:0007669"/>
    <property type="project" value="UniProtKB-KW"/>
</dbReference>
<dbReference type="InterPro" id="IPR011330">
    <property type="entry name" value="Glyco_hydro/deAcase_b/a-brl"/>
</dbReference>
<evidence type="ECO:0000256" key="2">
    <source>
        <dbReference type="ARBA" id="ARBA00022801"/>
    </source>
</evidence>
<keyword evidence="1" id="KW-0479">Metal-binding</keyword>
<proteinExistence type="predicted"/>
<feature type="signal peptide" evidence="4">
    <location>
        <begin position="1"/>
        <end position="21"/>
    </location>
</feature>
<dbReference type="GO" id="GO:0005975">
    <property type="term" value="P:carbohydrate metabolic process"/>
    <property type="evidence" value="ECO:0007669"/>
    <property type="project" value="InterPro"/>
</dbReference>
<dbReference type="Pfam" id="PF01522">
    <property type="entry name" value="Polysacc_deac_1"/>
    <property type="match status" value="1"/>
</dbReference>
<evidence type="ECO:0000256" key="3">
    <source>
        <dbReference type="SAM" id="MobiDB-lite"/>
    </source>
</evidence>
<feature type="domain" description="NodB homology" evidence="5">
    <location>
        <begin position="87"/>
        <end position="283"/>
    </location>
</feature>
<dbReference type="AlphaFoldDB" id="A0A916XLM5"/>
<sequence length="295" mass="32993">MPIRYFAISLAALAILLPAVAETAQPAATQASVPASPQADAHTPAEESQVTRKHRMKKLEEKLFSDTETLHHQCRYESEISEAPPEKKVLLTFDDGPEPEQTEYILSVLKKYNVPATFFMIGEKVQAHPELLALVQASDHALIGNHSWSHPNFHDIPAAEQATEVDKTSAVLVKTVQEHYFRYPYGNSSCETNELLKSHGYKIVGWHVDTCDWAFDHKGVVDAKEALSCGVLAQNRDNYFEHVISSVRAHNGGIILMHEIHPNTLKQLDALVKRLLADGYVFGKLNDAEFAKYLR</sequence>
<dbReference type="CDD" id="cd10917">
    <property type="entry name" value="CE4_NodB_like_6s_7s"/>
    <property type="match status" value="1"/>
</dbReference>
<dbReference type="Proteomes" id="UP000637423">
    <property type="component" value="Unassembled WGS sequence"/>
</dbReference>
<dbReference type="PANTHER" id="PTHR10587:SF133">
    <property type="entry name" value="CHITIN DEACETYLASE 1-RELATED"/>
    <property type="match status" value="1"/>
</dbReference>
<gene>
    <name evidence="6" type="ORF">GCM10011396_31020</name>
</gene>
<dbReference type="PANTHER" id="PTHR10587">
    <property type="entry name" value="GLYCOSYL TRANSFERASE-RELATED"/>
    <property type="match status" value="1"/>
</dbReference>
<evidence type="ECO:0000313" key="6">
    <source>
        <dbReference type="EMBL" id="GGC81585.1"/>
    </source>
</evidence>
<reference evidence="6" key="1">
    <citation type="journal article" date="2014" name="Int. J. Syst. Evol. Microbiol.">
        <title>Complete genome sequence of Corynebacterium casei LMG S-19264T (=DSM 44701T), isolated from a smear-ripened cheese.</title>
        <authorList>
            <consortium name="US DOE Joint Genome Institute (JGI-PGF)"/>
            <person name="Walter F."/>
            <person name="Albersmeier A."/>
            <person name="Kalinowski J."/>
            <person name="Ruckert C."/>
        </authorList>
    </citation>
    <scope>NUCLEOTIDE SEQUENCE</scope>
    <source>
        <strain evidence="6">CGMCC 1.10998</strain>
    </source>
</reference>
<reference evidence="6" key="2">
    <citation type="submission" date="2020-09" db="EMBL/GenBank/DDBJ databases">
        <authorList>
            <person name="Sun Q."/>
            <person name="Zhou Y."/>
        </authorList>
    </citation>
    <scope>NUCLEOTIDE SEQUENCE</scope>
    <source>
        <strain evidence="6">CGMCC 1.10998</strain>
    </source>
</reference>
<dbReference type="GO" id="GO:0016020">
    <property type="term" value="C:membrane"/>
    <property type="evidence" value="ECO:0007669"/>
    <property type="project" value="TreeGrafter"/>
</dbReference>
<dbReference type="GO" id="GO:0016810">
    <property type="term" value="F:hydrolase activity, acting on carbon-nitrogen (but not peptide) bonds"/>
    <property type="evidence" value="ECO:0007669"/>
    <property type="project" value="InterPro"/>
</dbReference>
<organism evidence="6 7">
    <name type="scientific">Undibacterium terreum</name>
    <dbReference type="NCBI Taxonomy" id="1224302"/>
    <lineage>
        <taxon>Bacteria</taxon>
        <taxon>Pseudomonadati</taxon>
        <taxon>Pseudomonadota</taxon>
        <taxon>Betaproteobacteria</taxon>
        <taxon>Burkholderiales</taxon>
        <taxon>Oxalobacteraceae</taxon>
        <taxon>Undibacterium</taxon>
    </lineage>
</organism>
<feature type="region of interest" description="Disordered" evidence="3">
    <location>
        <begin position="31"/>
        <end position="54"/>
    </location>
</feature>
<accession>A0A916XLM5</accession>
<dbReference type="Gene3D" id="3.20.20.370">
    <property type="entry name" value="Glycoside hydrolase/deacetylase"/>
    <property type="match status" value="1"/>
</dbReference>
<comment type="caution">
    <text evidence="6">The sequence shown here is derived from an EMBL/GenBank/DDBJ whole genome shotgun (WGS) entry which is preliminary data.</text>
</comment>